<comment type="caution">
    <text evidence="2">The sequence shown here is derived from an EMBL/GenBank/DDBJ whole genome shotgun (WGS) entry which is preliminary data.</text>
</comment>
<dbReference type="PATRIC" id="fig|47311.3.peg.1000"/>
<dbReference type="Gene3D" id="2.30.30.240">
    <property type="entry name" value="PRC-barrel domain"/>
    <property type="match status" value="1"/>
</dbReference>
<evidence type="ECO:0000313" key="2">
    <source>
        <dbReference type="EMBL" id="KZX16355.1"/>
    </source>
</evidence>
<dbReference type="Proteomes" id="UP000077275">
    <property type="component" value="Unassembled WGS sequence"/>
</dbReference>
<dbReference type="AlphaFoldDB" id="A0A166E7D4"/>
<dbReference type="EMBL" id="LWMW01000094">
    <property type="protein sequence ID" value="KZX16355.1"/>
    <property type="molecule type" value="Genomic_DNA"/>
</dbReference>
<dbReference type="OrthoDB" id="68960at2157"/>
<dbReference type="InterPro" id="IPR011033">
    <property type="entry name" value="PRC_barrel-like_sf"/>
</dbReference>
<dbReference type="SUPFAM" id="SSF50346">
    <property type="entry name" value="PRC-barrel domain"/>
    <property type="match status" value="1"/>
</dbReference>
<organism evidence="2 3">
    <name type="scientific">Methanobrevibacter cuticularis</name>
    <dbReference type="NCBI Taxonomy" id="47311"/>
    <lineage>
        <taxon>Archaea</taxon>
        <taxon>Methanobacteriati</taxon>
        <taxon>Methanobacteriota</taxon>
        <taxon>Methanomada group</taxon>
        <taxon>Methanobacteria</taxon>
        <taxon>Methanobacteriales</taxon>
        <taxon>Methanobacteriaceae</taxon>
        <taxon>Methanobrevibacter</taxon>
    </lineage>
</organism>
<feature type="domain" description="PRC-barrel" evidence="1">
    <location>
        <begin position="5"/>
        <end position="74"/>
    </location>
</feature>
<name>A0A166E7D4_9EURY</name>
<dbReference type="RefSeq" id="WP_067259425.1">
    <property type="nucleotide sequence ID" value="NZ_LWMW01000094.1"/>
</dbReference>
<sequence length="79" mass="8725">MKIVKDLVGKEVVNTEASIIGKIADVEFDDDTKEIESLILKKGGLSETLNISKSEDVIPYDRIRSIGDKVLLKDSFSDV</sequence>
<dbReference type="Pfam" id="PF05239">
    <property type="entry name" value="PRC"/>
    <property type="match status" value="1"/>
</dbReference>
<proteinExistence type="predicted"/>
<protein>
    <submittedName>
        <fullName evidence="2">PRC-barrel domain protein</fullName>
    </submittedName>
</protein>
<reference evidence="2 3" key="1">
    <citation type="submission" date="2016-04" db="EMBL/GenBank/DDBJ databases">
        <title>Genome sequence of Methanobrevibacter cuticularis DSM 11139.</title>
        <authorList>
            <person name="Poehlein A."/>
            <person name="Seedorf H."/>
            <person name="Daniel R."/>
        </authorList>
    </citation>
    <scope>NUCLEOTIDE SEQUENCE [LARGE SCALE GENOMIC DNA]</scope>
    <source>
        <strain evidence="2 3">DSM 11139</strain>
    </source>
</reference>
<accession>A0A166E7D4</accession>
<dbReference type="STRING" id="47311.MBCUT_09070"/>
<evidence type="ECO:0000259" key="1">
    <source>
        <dbReference type="Pfam" id="PF05239"/>
    </source>
</evidence>
<gene>
    <name evidence="2" type="ORF">MBCUT_09070</name>
</gene>
<dbReference type="InterPro" id="IPR027275">
    <property type="entry name" value="PRC-brl_dom"/>
</dbReference>
<evidence type="ECO:0000313" key="3">
    <source>
        <dbReference type="Proteomes" id="UP000077275"/>
    </source>
</evidence>
<keyword evidence="3" id="KW-1185">Reference proteome</keyword>